<feature type="transmembrane region" description="Helical" evidence="5">
    <location>
        <begin position="293"/>
        <end position="311"/>
    </location>
</feature>
<dbReference type="Pfam" id="PF24961">
    <property type="entry name" value="NfeD_membrane"/>
    <property type="match status" value="1"/>
</dbReference>
<protein>
    <submittedName>
        <fullName evidence="9">Nodulation protein NfeD</fullName>
    </submittedName>
</protein>
<dbReference type="InterPro" id="IPR052165">
    <property type="entry name" value="Membrane_assoc_protease"/>
</dbReference>
<evidence type="ECO:0000313" key="10">
    <source>
        <dbReference type="Proteomes" id="UP000293142"/>
    </source>
</evidence>
<accession>A0A4Q9DJ51</accession>
<dbReference type="PANTHER" id="PTHR33507">
    <property type="entry name" value="INNER MEMBRANE PROTEIN YBBJ"/>
    <property type="match status" value="1"/>
</dbReference>
<evidence type="ECO:0000256" key="4">
    <source>
        <dbReference type="ARBA" id="ARBA00023136"/>
    </source>
</evidence>
<feature type="transmembrane region" description="Helical" evidence="5">
    <location>
        <begin position="317"/>
        <end position="338"/>
    </location>
</feature>
<dbReference type="Pfam" id="PF01957">
    <property type="entry name" value="NfeD"/>
    <property type="match status" value="1"/>
</dbReference>
<gene>
    <name evidence="9" type="ORF">EYB31_33195</name>
</gene>
<keyword evidence="4 5" id="KW-0472">Membrane</keyword>
<dbReference type="OrthoDB" id="9806253at2"/>
<feature type="transmembrane region" description="Helical" evidence="5">
    <location>
        <begin position="221"/>
        <end position="240"/>
    </location>
</feature>
<evidence type="ECO:0000259" key="8">
    <source>
        <dbReference type="Pfam" id="PF25145"/>
    </source>
</evidence>
<dbReference type="GO" id="GO:0005886">
    <property type="term" value="C:plasma membrane"/>
    <property type="evidence" value="ECO:0007669"/>
    <property type="project" value="TreeGrafter"/>
</dbReference>
<dbReference type="InterPro" id="IPR056739">
    <property type="entry name" value="NfeD_membrane"/>
</dbReference>
<dbReference type="EMBL" id="SIRE01000032">
    <property type="protein sequence ID" value="TBL70455.1"/>
    <property type="molecule type" value="Genomic_DNA"/>
</dbReference>
<dbReference type="CDD" id="cd07021">
    <property type="entry name" value="Clp_protease_NfeD_like"/>
    <property type="match status" value="1"/>
</dbReference>
<evidence type="ECO:0000256" key="3">
    <source>
        <dbReference type="ARBA" id="ARBA00022989"/>
    </source>
</evidence>
<comment type="caution">
    <text evidence="9">The sequence shown here is derived from an EMBL/GenBank/DDBJ whole genome shotgun (WGS) entry which is preliminary data.</text>
</comment>
<dbReference type="InterPro" id="IPR002810">
    <property type="entry name" value="NfeD-like_C"/>
</dbReference>
<evidence type="ECO:0000259" key="7">
    <source>
        <dbReference type="Pfam" id="PF24961"/>
    </source>
</evidence>
<evidence type="ECO:0000313" key="9">
    <source>
        <dbReference type="EMBL" id="TBL70455.1"/>
    </source>
</evidence>
<dbReference type="InterPro" id="IPR029045">
    <property type="entry name" value="ClpP/crotonase-like_dom_sf"/>
</dbReference>
<dbReference type="AlphaFoldDB" id="A0A4Q9DJ51"/>
<dbReference type="Gene3D" id="2.40.50.140">
    <property type="entry name" value="Nucleic acid-binding proteins"/>
    <property type="match status" value="1"/>
</dbReference>
<dbReference type="PANTHER" id="PTHR33507:SF3">
    <property type="entry name" value="INNER MEMBRANE PROTEIN YBBJ"/>
    <property type="match status" value="1"/>
</dbReference>
<organism evidence="9 10">
    <name type="scientific">Paenibacillus thalictri</name>
    <dbReference type="NCBI Taxonomy" id="2527873"/>
    <lineage>
        <taxon>Bacteria</taxon>
        <taxon>Bacillati</taxon>
        <taxon>Bacillota</taxon>
        <taxon>Bacilli</taxon>
        <taxon>Bacillales</taxon>
        <taxon>Paenibacillaceae</taxon>
        <taxon>Paenibacillus</taxon>
    </lineage>
</organism>
<feature type="domain" description="NfeD integral membrane" evidence="7">
    <location>
        <begin position="221"/>
        <end position="335"/>
    </location>
</feature>
<feature type="domain" description="NfeD-like C-terminal" evidence="6">
    <location>
        <begin position="367"/>
        <end position="420"/>
    </location>
</feature>
<sequence>MPVSPNTAGSAPVAVIPVHQSIESGLYKFMQRAFREAEEAGAMYIVLDINTLGGRVDTAEEIGELVRGSQIPTVAFVHGKAVSAGSYIALNAGVIMMEPGSSIGSAAVVDGTGREVESAKVVSHWASEMRSAAELRQRDPRIAEAMVDKNVGVSLPGLNRTVQQGELVSLTAEEAYAVGYADRVAKNLQEVKHFLNADHHPELMISPSPAETLARFLVQPYIATLLLVIGIAGVAIELFVPGFGLPGILGLVGFGLYFFGHYIAGFAGGEELALFALGIVLLILELFVSSFGLLGVAGILCLFGSVVMAAYNTASAVISLGIAAAIALVIIIIVVRLFKHRGVWNKFILRDELRTEQGYVSTPSKMGLLGQPGTAITPLRPAGTALFQGQRVDVVTNGEFIPAQTDIYVVGVEGVRVVVARKV</sequence>
<dbReference type="InterPro" id="IPR012340">
    <property type="entry name" value="NA-bd_OB-fold"/>
</dbReference>
<evidence type="ECO:0000259" key="6">
    <source>
        <dbReference type="Pfam" id="PF01957"/>
    </source>
</evidence>
<evidence type="ECO:0000256" key="1">
    <source>
        <dbReference type="ARBA" id="ARBA00004141"/>
    </source>
</evidence>
<feature type="domain" description="NfeD1b N-terminal" evidence="8">
    <location>
        <begin position="13"/>
        <end position="196"/>
    </location>
</feature>
<name>A0A4Q9DJ51_9BACL</name>
<reference evidence="9 10" key="1">
    <citation type="submission" date="2019-02" db="EMBL/GenBank/DDBJ databases">
        <title>Paenibacillus sp. nov., isolated from surface-sterilized tissue of Thalictrum simplex L.</title>
        <authorList>
            <person name="Tuo L."/>
        </authorList>
    </citation>
    <scope>NUCLEOTIDE SEQUENCE [LARGE SCALE GENOMIC DNA]</scope>
    <source>
        <strain evidence="9 10">N2SHLJ1</strain>
    </source>
</reference>
<comment type="subcellular location">
    <subcellularLocation>
        <location evidence="1">Membrane</location>
        <topology evidence="1">Multi-pass membrane protein</topology>
    </subcellularLocation>
</comment>
<proteinExistence type="predicted"/>
<dbReference type="InterPro" id="IPR056738">
    <property type="entry name" value="NfeD1b_N"/>
</dbReference>
<keyword evidence="10" id="KW-1185">Reference proteome</keyword>
<dbReference type="Pfam" id="PF25145">
    <property type="entry name" value="NfeD1b_N"/>
    <property type="match status" value="1"/>
</dbReference>
<dbReference type="Proteomes" id="UP000293142">
    <property type="component" value="Unassembled WGS sequence"/>
</dbReference>
<dbReference type="SUPFAM" id="SSF52096">
    <property type="entry name" value="ClpP/crotonase"/>
    <property type="match status" value="1"/>
</dbReference>
<evidence type="ECO:0000256" key="5">
    <source>
        <dbReference type="SAM" id="Phobius"/>
    </source>
</evidence>
<keyword evidence="2 5" id="KW-0812">Transmembrane</keyword>
<dbReference type="Gene3D" id="3.90.226.10">
    <property type="entry name" value="2-enoyl-CoA Hydratase, Chain A, domain 1"/>
    <property type="match status" value="1"/>
</dbReference>
<keyword evidence="3 5" id="KW-1133">Transmembrane helix</keyword>
<feature type="transmembrane region" description="Helical" evidence="5">
    <location>
        <begin position="272"/>
        <end position="288"/>
    </location>
</feature>
<evidence type="ECO:0000256" key="2">
    <source>
        <dbReference type="ARBA" id="ARBA00022692"/>
    </source>
</evidence>